<dbReference type="SUPFAM" id="SSF55785">
    <property type="entry name" value="PYP-like sensor domain (PAS domain)"/>
    <property type="match status" value="1"/>
</dbReference>
<organism evidence="2 3">
    <name type="scientific">Paraconexibacter antarcticus</name>
    <dbReference type="NCBI Taxonomy" id="2949664"/>
    <lineage>
        <taxon>Bacteria</taxon>
        <taxon>Bacillati</taxon>
        <taxon>Actinomycetota</taxon>
        <taxon>Thermoleophilia</taxon>
        <taxon>Solirubrobacterales</taxon>
        <taxon>Paraconexibacteraceae</taxon>
        <taxon>Paraconexibacter</taxon>
    </lineage>
</organism>
<dbReference type="PROSITE" id="PS50112">
    <property type="entry name" value="PAS"/>
    <property type="match status" value="1"/>
</dbReference>
<dbReference type="Proteomes" id="UP001056035">
    <property type="component" value="Chromosome"/>
</dbReference>
<accession>A0ABY5DPB2</accession>
<evidence type="ECO:0000313" key="3">
    <source>
        <dbReference type="Proteomes" id="UP001056035"/>
    </source>
</evidence>
<keyword evidence="3" id="KW-1185">Reference proteome</keyword>
<gene>
    <name evidence="2" type="ORF">NBH00_21340</name>
</gene>
<feature type="domain" description="PAS" evidence="1">
    <location>
        <begin position="14"/>
        <end position="50"/>
    </location>
</feature>
<protein>
    <recommendedName>
        <fullName evidence="1">PAS domain-containing protein</fullName>
    </recommendedName>
</protein>
<dbReference type="InterPro" id="IPR035965">
    <property type="entry name" value="PAS-like_dom_sf"/>
</dbReference>
<evidence type="ECO:0000313" key="2">
    <source>
        <dbReference type="EMBL" id="UTI63876.1"/>
    </source>
</evidence>
<evidence type="ECO:0000259" key="1">
    <source>
        <dbReference type="PROSITE" id="PS50112"/>
    </source>
</evidence>
<dbReference type="RefSeq" id="WP_254570597.1">
    <property type="nucleotide sequence ID" value="NZ_CP098502.1"/>
</dbReference>
<name>A0ABY5DPB2_9ACTN</name>
<sequence length="134" mass="14549">MSPTGRPLQLILARNLLASLDTAAFLIDARGEVVFYNEAAGTVLGRRFEESGPMPAEEWTGMFGPVDADGRPLSYRDIGVTKDVRGDRPAHATMTIRSAKAEQHRVAVSAFPIHGDDGFHGAMVFFWPHPGDEG</sequence>
<dbReference type="InterPro" id="IPR000014">
    <property type="entry name" value="PAS"/>
</dbReference>
<proteinExistence type="predicted"/>
<dbReference type="Gene3D" id="3.30.450.20">
    <property type="entry name" value="PAS domain"/>
    <property type="match status" value="1"/>
</dbReference>
<dbReference type="EMBL" id="CP098502">
    <property type="protein sequence ID" value="UTI63876.1"/>
    <property type="molecule type" value="Genomic_DNA"/>
</dbReference>
<reference evidence="2 3" key="1">
    <citation type="submission" date="2022-06" db="EMBL/GenBank/DDBJ databases">
        <title>Paraconexibacter antarcticus.</title>
        <authorList>
            <person name="Kim C.S."/>
        </authorList>
    </citation>
    <scope>NUCLEOTIDE SEQUENCE [LARGE SCALE GENOMIC DNA]</scope>
    <source>
        <strain evidence="2 3">02-257</strain>
    </source>
</reference>